<evidence type="ECO:0000313" key="3">
    <source>
        <dbReference type="EMBL" id="KAJ3577311.1"/>
    </source>
</evidence>
<evidence type="ECO:0000313" key="4">
    <source>
        <dbReference type="Proteomes" id="UP001148614"/>
    </source>
</evidence>
<dbReference type="GO" id="GO:0005975">
    <property type="term" value="P:carbohydrate metabolic process"/>
    <property type="evidence" value="ECO:0007669"/>
    <property type="project" value="InterPro"/>
</dbReference>
<evidence type="ECO:0000259" key="2">
    <source>
        <dbReference type="PROSITE" id="PS51910"/>
    </source>
</evidence>
<dbReference type="PANTHER" id="PTHR11177:SF337">
    <property type="entry name" value="CHITINASE"/>
    <property type="match status" value="1"/>
</dbReference>
<feature type="domain" description="GH18" evidence="2">
    <location>
        <begin position="20"/>
        <end position="345"/>
    </location>
</feature>
<dbReference type="InterPro" id="IPR001223">
    <property type="entry name" value="Glyco_hydro18_cat"/>
</dbReference>
<dbReference type="AlphaFoldDB" id="A0A9W8NIJ7"/>
<dbReference type="Proteomes" id="UP001148614">
    <property type="component" value="Unassembled WGS sequence"/>
</dbReference>
<reference evidence="3" key="1">
    <citation type="submission" date="2022-07" db="EMBL/GenBank/DDBJ databases">
        <title>Genome Sequence of Xylaria arbuscula.</title>
        <authorList>
            <person name="Buettner E."/>
        </authorList>
    </citation>
    <scope>NUCLEOTIDE SEQUENCE</scope>
    <source>
        <strain evidence="3">VT107</strain>
    </source>
</reference>
<dbReference type="InterPro" id="IPR011583">
    <property type="entry name" value="Chitinase_II/V-like_cat"/>
</dbReference>
<accession>A0A9W8NIJ7</accession>
<dbReference type="Pfam" id="PF00704">
    <property type="entry name" value="Glyco_hydro_18"/>
    <property type="match status" value="1"/>
</dbReference>
<dbReference type="Gene3D" id="3.20.20.80">
    <property type="entry name" value="Glycosidases"/>
    <property type="match status" value="1"/>
</dbReference>
<dbReference type="GO" id="GO:0005576">
    <property type="term" value="C:extracellular region"/>
    <property type="evidence" value="ECO:0007669"/>
    <property type="project" value="TreeGrafter"/>
</dbReference>
<dbReference type="VEuPathDB" id="FungiDB:F4678DRAFT_475189"/>
<dbReference type="SUPFAM" id="SSF51445">
    <property type="entry name" value="(Trans)glycosidases"/>
    <property type="match status" value="1"/>
</dbReference>
<proteinExistence type="predicted"/>
<dbReference type="EMBL" id="JANPWZ010000394">
    <property type="protein sequence ID" value="KAJ3577311.1"/>
    <property type="molecule type" value="Genomic_DNA"/>
</dbReference>
<dbReference type="PANTHER" id="PTHR11177">
    <property type="entry name" value="CHITINASE"/>
    <property type="match status" value="1"/>
</dbReference>
<dbReference type="PROSITE" id="PS51910">
    <property type="entry name" value="GH18_2"/>
    <property type="match status" value="1"/>
</dbReference>
<sequence>MHIPRSMAVASMASAAAAAPRFAMYYDQWHTASPSKDNTAGITHVITAFADPLLFTTNPAGTYAPFVDPSGLRAFFDDGAKMCLAIGGWGYTAGFSAGQKTEETRALFASNVAATLDAHGYDCVDIDWEYPGGNGDDYKANPNSNKVDEIDNYPLLLRAIKDAIGDKELSIAVPGLERDFIAFTAEKVPAINDAVDVVNLLTYDLMNRRDNTTQHHTSVKGSLNTVEKYIELGMDAAKMNLGIAFYAKYFETIEECTEPVGCETAVLEDGSGLDTGRSGAKTFLEGVPVLASGVADDAEGGQWYWDPSTKYFWTWDTPEFVAQKFEQIVQAKGLGGITNVVFVVV</sequence>
<dbReference type="InterPro" id="IPR050314">
    <property type="entry name" value="Glycosyl_Hydrlase_18"/>
</dbReference>
<dbReference type="InterPro" id="IPR017853">
    <property type="entry name" value="GH"/>
</dbReference>
<dbReference type="GO" id="GO:0006032">
    <property type="term" value="P:chitin catabolic process"/>
    <property type="evidence" value="ECO:0007669"/>
    <property type="project" value="TreeGrafter"/>
</dbReference>
<comment type="caution">
    <text evidence="3">The sequence shown here is derived from an EMBL/GenBank/DDBJ whole genome shotgun (WGS) entry which is preliminary data.</text>
</comment>
<dbReference type="SMART" id="SM00636">
    <property type="entry name" value="Glyco_18"/>
    <property type="match status" value="1"/>
</dbReference>
<dbReference type="EC" id="3.2.1.14" evidence="1"/>
<evidence type="ECO:0000256" key="1">
    <source>
        <dbReference type="ARBA" id="ARBA00012729"/>
    </source>
</evidence>
<gene>
    <name evidence="3" type="ORF">NPX13_g3260</name>
</gene>
<name>A0A9W8NIJ7_9PEZI</name>
<organism evidence="3 4">
    <name type="scientific">Xylaria arbuscula</name>
    <dbReference type="NCBI Taxonomy" id="114810"/>
    <lineage>
        <taxon>Eukaryota</taxon>
        <taxon>Fungi</taxon>
        <taxon>Dikarya</taxon>
        <taxon>Ascomycota</taxon>
        <taxon>Pezizomycotina</taxon>
        <taxon>Sordariomycetes</taxon>
        <taxon>Xylariomycetidae</taxon>
        <taxon>Xylariales</taxon>
        <taxon>Xylariaceae</taxon>
        <taxon>Xylaria</taxon>
    </lineage>
</organism>
<keyword evidence="4" id="KW-1185">Reference proteome</keyword>
<dbReference type="GO" id="GO:0008061">
    <property type="term" value="F:chitin binding"/>
    <property type="evidence" value="ECO:0007669"/>
    <property type="project" value="InterPro"/>
</dbReference>
<protein>
    <recommendedName>
        <fullName evidence="1">chitinase</fullName>
        <ecNumber evidence="1">3.2.1.14</ecNumber>
    </recommendedName>
</protein>
<dbReference type="GO" id="GO:0008843">
    <property type="term" value="F:endochitinase activity"/>
    <property type="evidence" value="ECO:0007669"/>
    <property type="project" value="UniProtKB-EC"/>
</dbReference>